<comment type="similarity">
    <text evidence="2 12">Belongs to the amiloride-sensitive sodium channel (TC 1.A.6) family.</text>
</comment>
<evidence type="ECO:0000256" key="12">
    <source>
        <dbReference type="RuleBase" id="RU000679"/>
    </source>
</evidence>
<dbReference type="Gene3D" id="1.10.287.770">
    <property type="entry name" value="YojJ-like"/>
    <property type="match status" value="1"/>
</dbReference>
<dbReference type="AlphaFoldDB" id="A0A9J6CQ35"/>
<dbReference type="PANTHER" id="PTHR11690:SF253">
    <property type="entry name" value="PICKPOCKET 18-RELATED"/>
    <property type="match status" value="1"/>
</dbReference>
<keyword evidence="15" id="KW-1185">Reference proteome</keyword>
<protein>
    <submittedName>
        <fullName evidence="14">Uncharacterized protein</fullName>
    </submittedName>
</protein>
<organism evidence="14 15">
    <name type="scientific">Polypedilum vanderplanki</name>
    <name type="common">Sleeping chironomid midge</name>
    <dbReference type="NCBI Taxonomy" id="319348"/>
    <lineage>
        <taxon>Eukaryota</taxon>
        <taxon>Metazoa</taxon>
        <taxon>Ecdysozoa</taxon>
        <taxon>Arthropoda</taxon>
        <taxon>Hexapoda</taxon>
        <taxon>Insecta</taxon>
        <taxon>Pterygota</taxon>
        <taxon>Neoptera</taxon>
        <taxon>Endopterygota</taxon>
        <taxon>Diptera</taxon>
        <taxon>Nematocera</taxon>
        <taxon>Chironomoidea</taxon>
        <taxon>Chironomidae</taxon>
        <taxon>Chironominae</taxon>
        <taxon>Polypedilum</taxon>
        <taxon>Polypedilum</taxon>
    </lineage>
</organism>
<evidence type="ECO:0000256" key="2">
    <source>
        <dbReference type="ARBA" id="ARBA00007193"/>
    </source>
</evidence>
<dbReference type="EMBL" id="JADBJN010000001">
    <property type="protein sequence ID" value="KAG5683718.1"/>
    <property type="molecule type" value="Genomic_DNA"/>
</dbReference>
<dbReference type="InterPro" id="IPR001873">
    <property type="entry name" value="ENaC"/>
</dbReference>
<comment type="caution">
    <text evidence="14">The sequence shown here is derived from an EMBL/GenBank/DDBJ whole genome shotgun (WGS) entry which is preliminary data.</text>
</comment>
<evidence type="ECO:0000256" key="8">
    <source>
        <dbReference type="ARBA" id="ARBA00023065"/>
    </source>
</evidence>
<keyword evidence="11 12" id="KW-0407">Ion channel</keyword>
<evidence type="ECO:0000256" key="1">
    <source>
        <dbReference type="ARBA" id="ARBA00004141"/>
    </source>
</evidence>
<evidence type="ECO:0000256" key="13">
    <source>
        <dbReference type="SAM" id="Phobius"/>
    </source>
</evidence>
<sequence>MKLHGLHKPKLLKRLKIGHALWKSVKEFLLTTYVHSYHYLADAEGGIPEKVMWLIVHFITLFSAINIVTIAWGHFTDNPTITTLESQHYSIYNLPFPALAICSNNKLSNESIYEYADYLYYKGFTKYDKEKLIKMIQYMGRLYDSEIEDFDDFTKFQEILDTIDTDKKTGIFDSQAKLAMLAPKCDDILLKCKWGGALVNCSSFLQTRLTYEGFCCTFNYVRPSSDNETVVEAKAAAGVGPDMGLTILLNLSIADYAYTLKNFAGASAFIFDPYEFCDSSSGSVREVPLERFVETRVTVTCVTKKAVEDVQRYSIEKRECLFPTDMMNEYNGNYVYGDCLTKCKLKSILALCKCIPFNLPTNFPGIDTTLPFCSLSNLQCMNKYKIKWATYKPREYIKVLEREMEDSINCVDCYPLCSSTSYIVDSTSAKLNFFYQNKGSILTGLNESNDLSVLKVYFPESDSVLYKTDVLYAWYDIISEYGGLLGLFLGCSIVTVFEIIFFLTIRFYQNLFSSSNFMNKFQKHKPTMFDNKVLYRAKFDYIQ</sequence>
<evidence type="ECO:0000256" key="10">
    <source>
        <dbReference type="ARBA" id="ARBA00023201"/>
    </source>
</evidence>
<evidence type="ECO:0000313" key="15">
    <source>
        <dbReference type="Proteomes" id="UP001107558"/>
    </source>
</evidence>
<dbReference type="PRINTS" id="PR01078">
    <property type="entry name" value="AMINACHANNEL"/>
</dbReference>
<keyword evidence="6 13" id="KW-1133">Transmembrane helix</keyword>
<evidence type="ECO:0000256" key="9">
    <source>
        <dbReference type="ARBA" id="ARBA00023136"/>
    </source>
</evidence>
<keyword evidence="9 13" id="KW-0472">Membrane</keyword>
<evidence type="ECO:0000256" key="7">
    <source>
        <dbReference type="ARBA" id="ARBA00023053"/>
    </source>
</evidence>
<evidence type="ECO:0000256" key="3">
    <source>
        <dbReference type="ARBA" id="ARBA00022448"/>
    </source>
</evidence>
<dbReference type="OrthoDB" id="6436100at2759"/>
<dbReference type="GO" id="GO:0005886">
    <property type="term" value="C:plasma membrane"/>
    <property type="evidence" value="ECO:0007669"/>
    <property type="project" value="TreeGrafter"/>
</dbReference>
<gene>
    <name evidence="14" type="ORF">PVAND_012983</name>
</gene>
<keyword evidence="8 12" id="KW-0406">Ion transport</keyword>
<evidence type="ECO:0000256" key="11">
    <source>
        <dbReference type="ARBA" id="ARBA00023303"/>
    </source>
</evidence>
<reference evidence="14" key="1">
    <citation type="submission" date="2021-03" db="EMBL/GenBank/DDBJ databases">
        <title>Chromosome level genome of the anhydrobiotic midge Polypedilum vanderplanki.</title>
        <authorList>
            <person name="Yoshida Y."/>
            <person name="Kikawada T."/>
            <person name="Gusev O."/>
        </authorList>
    </citation>
    <scope>NUCLEOTIDE SEQUENCE</scope>
    <source>
        <strain evidence="14">NIAS01</strain>
        <tissue evidence="14">Whole body or cell culture</tissue>
    </source>
</reference>
<accession>A0A9J6CQ35</accession>
<evidence type="ECO:0000256" key="4">
    <source>
        <dbReference type="ARBA" id="ARBA00022461"/>
    </source>
</evidence>
<evidence type="ECO:0000313" key="14">
    <source>
        <dbReference type="EMBL" id="KAG5683718.1"/>
    </source>
</evidence>
<evidence type="ECO:0000256" key="6">
    <source>
        <dbReference type="ARBA" id="ARBA00022989"/>
    </source>
</evidence>
<proteinExistence type="inferred from homology"/>
<keyword evidence="4 12" id="KW-0894">Sodium channel</keyword>
<comment type="subcellular location">
    <subcellularLocation>
        <location evidence="1">Membrane</location>
        <topology evidence="1">Multi-pass membrane protein</topology>
    </subcellularLocation>
</comment>
<feature type="transmembrane region" description="Helical" evidence="13">
    <location>
        <begin position="484"/>
        <end position="508"/>
    </location>
</feature>
<evidence type="ECO:0000256" key="5">
    <source>
        <dbReference type="ARBA" id="ARBA00022692"/>
    </source>
</evidence>
<feature type="transmembrane region" description="Helical" evidence="13">
    <location>
        <begin position="51"/>
        <end position="75"/>
    </location>
</feature>
<dbReference type="PANTHER" id="PTHR11690">
    <property type="entry name" value="AMILORIDE-SENSITIVE SODIUM CHANNEL-RELATED"/>
    <property type="match status" value="1"/>
</dbReference>
<dbReference type="Proteomes" id="UP001107558">
    <property type="component" value="Chromosome 1"/>
</dbReference>
<name>A0A9J6CQ35_POLVA</name>
<keyword evidence="10 12" id="KW-0739">Sodium transport</keyword>
<keyword evidence="3 12" id="KW-0813">Transport</keyword>
<dbReference type="Pfam" id="PF00858">
    <property type="entry name" value="ASC"/>
    <property type="match status" value="1"/>
</dbReference>
<dbReference type="GO" id="GO:0015280">
    <property type="term" value="F:ligand-gated sodium channel activity"/>
    <property type="evidence" value="ECO:0007669"/>
    <property type="project" value="TreeGrafter"/>
</dbReference>
<keyword evidence="7" id="KW-0915">Sodium</keyword>
<keyword evidence="5 12" id="KW-0812">Transmembrane</keyword>
<dbReference type="Gene3D" id="2.60.470.10">
    <property type="entry name" value="Acid-sensing ion channels like domains"/>
    <property type="match status" value="1"/>
</dbReference>